<protein>
    <recommendedName>
        <fullName evidence="5">DUF4890 domain-containing protein</fullName>
    </recommendedName>
</protein>
<reference evidence="3 4" key="1">
    <citation type="submission" date="2019-08" db="EMBL/GenBank/DDBJ databases">
        <title>Genome of Aequorivita antarctica SW49 (type strain).</title>
        <authorList>
            <person name="Bowman J.P."/>
        </authorList>
    </citation>
    <scope>NUCLEOTIDE SEQUENCE [LARGE SCALE GENOMIC DNA]</scope>
    <source>
        <strain evidence="3 4">SW49</strain>
    </source>
</reference>
<evidence type="ECO:0000256" key="2">
    <source>
        <dbReference type="SAM" id="SignalP"/>
    </source>
</evidence>
<feature type="region of interest" description="Disordered" evidence="1">
    <location>
        <begin position="120"/>
        <end position="142"/>
    </location>
</feature>
<dbReference type="OrthoDB" id="956918at2"/>
<comment type="caution">
    <text evidence="3">The sequence shown here is derived from an EMBL/GenBank/DDBJ whole genome shotgun (WGS) entry which is preliminary data.</text>
</comment>
<dbReference type="EMBL" id="VORT01000003">
    <property type="protein sequence ID" value="TXD73811.1"/>
    <property type="molecule type" value="Genomic_DNA"/>
</dbReference>
<accession>A0A5C6Z318</accession>
<dbReference type="Proteomes" id="UP000321497">
    <property type="component" value="Unassembled WGS sequence"/>
</dbReference>
<keyword evidence="2" id="KW-0732">Signal</keyword>
<sequence>MKKVLIIFMALATFAVNAQNKNSERKENRKEMKANLTPEQRADLKMKEMTLALDLNASQQQKVKQLILKSENNKPERPENRKEMTDAQKYEAKSAMLDRRISMKKELKEILTEEQMTKWELKQTQRHDKRKAKGKSERKGQH</sequence>
<feature type="signal peptide" evidence="2">
    <location>
        <begin position="1"/>
        <end position="18"/>
    </location>
</feature>
<feature type="chain" id="PRO_5023067606" description="DUF4890 domain-containing protein" evidence="2">
    <location>
        <begin position="19"/>
        <end position="142"/>
    </location>
</feature>
<dbReference type="RefSeq" id="WP_111843562.1">
    <property type="nucleotide sequence ID" value="NZ_UEGI01000002.1"/>
</dbReference>
<evidence type="ECO:0000313" key="4">
    <source>
        <dbReference type="Proteomes" id="UP000321497"/>
    </source>
</evidence>
<dbReference type="AlphaFoldDB" id="A0A5C6Z318"/>
<evidence type="ECO:0000256" key="1">
    <source>
        <dbReference type="SAM" id="MobiDB-lite"/>
    </source>
</evidence>
<proteinExistence type="predicted"/>
<organism evidence="3 4">
    <name type="scientific">Aequorivita antarctica</name>
    <dbReference type="NCBI Taxonomy" id="153266"/>
    <lineage>
        <taxon>Bacteria</taxon>
        <taxon>Pseudomonadati</taxon>
        <taxon>Bacteroidota</taxon>
        <taxon>Flavobacteriia</taxon>
        <taxon>Flavobacteriales</taxon>
        <taxon>Flavobacteriaceae</taxon>
        <taxon>Aequorivita</taxon>
    </lineage>
</organism>
<evidence type="ECO:0000313" key="3">
    <source>
        <dbReference type="EMBL" id="TXD73811.1"/>
    </source>
</evidence>
<keyword evidence="4" id="KW-1185">Reference proteome</keyword>
<gene>
    <name evidence="3" type="ORF">ESU54_04895</name>
</gene>
<evidence type="ECO:0008006" key="5">
    <source>
        <dbReference type="Google" id="ProtNLM"/>
    </source>
</evidence>
<name>A0A5C6Z318_9FLAO</name>